<sequence>MSGKNGPQAIVVAYLMKSKGWRLGHSYQWVKERRPSVEISQALYQQQYNFEQKIFGNTENSDPTLPVSSSSEVAPAFSFGFEKPNDGEAVQTDKAHATSGFATLNIYITDVTYLNDLSDEDLEALHTLQSGFQKCVASNGLGLKAVSGKDYCEVTIKFPADTIPK</sequence>
<dbReference type="EMBL" id="JAUIZM010000007">
    <property type="protein sequence ID" value="KAK1375955.1"/>
    <property type="molecule type" value="Genomic_DNA"/>
</dbReference>
<gene>
    <name evidence="1" type="ORF">POM88_032148</name>
</gene>
<dbReference type="GO" id="GO:0005634">
    <property type="term" value="C:nucleus"/>
    <property type="evidence" value="ECO:0007669"/>
    <property type="project" value="TreeGrafter"/>
</dbReference>
<reference evidence="1" key="1">
    <citation type="submission" date="2023-02" db="EMBL/GenBank/DDBJ databases">
        <title>Genome of toxic invasive species Heracleum sosnowskyi carries increased number of genes despite the absence of recent whole-genome duplications.</title>
        <authorList>
            <person name="Schelkunov M."/>
            <person name="Shtratnikova V."/>
            <person name="Makarenko M."/>
            <person name="Klepikova A."/>
            <person name="Omelchenko D."/>
            <person name="Novikova G."/>
            <person name="Obukhova E."/>
            <person name="Bogdanov V."/>
            <person name="Penin A."/>
            <person name="Logacheva M."/>
        </authorList>
    </citation>
    <scope>NUCLEOTIDE SEQUENCE</scope>
    <source>
        <strain evidence="1">Hsosn_3</strain>
        <tissue evidence="1">Leaf</tissue>
    </source>
</reference>
<dbReference type="SUPFAM" id="SSF52799">
    <property type="entry name" value="(Phosphotyrosine protein) phosphatases II"/>
    <property type="match status" value="1"/>
</dbReference>
<dbReference type="InterPro" id="IPR044212">
    <property type="entry name" value="IBR5-like"/>
</dbReference>
<dbReference type="PANTHER" id="PTHR47244:SF1">
    <property type="entry name" value="PROTEIN-TYROSINE-PHOSPHATASE IBR5"/>
    <property type="match status" value="1"/>
</dbReference>
<organism evidence="1 2">
    <name type="scientific">Heracleum sosnowskyi</name>
    <dbReference type="NCBI Taxonomy" id="360622"/>
    <lineage>
        <taxon>Eukaryota</taxon>
        <taxon>Viridiplantae</taxon>
        <taxon>Streptophyta</taxon>
        <taxon>Embryophyta</taxon>
        <taxon>Tracheophyta</taxon>
        <taxon>Spermatophyta</taxon>
        <taxon>Magnoliopsida</taxon>
        <taxon>eudicotyledons</taxon>
        <taxon>Gunneridae</taxon>
        <taxon>Pentapetalae</taxon>
        <taxon>asterids</taxon>
        <taxon>campanulids</taxon>
        <taxon>Apiales</taxon>
        <taxon>Apiaceae</taxon>
        <taxon>Apioideae</taxon>
        <taxon>apioid superclade</taxon>
        <taxon>Tordylieae</taxon>
        <taxon>Tordyliinae</taxon>
        <taxon>Heracleum</taxon>
    </lineage>
</organism>
<accession>A0AAD8I1N4</accession>
<dbReference type="Gene3D" id="3.90.190.10">
    <property type="entry name" value="Protein tyrosine phosphatase superfamily"/>
    <property type="match status" value="1"/>
</dbReference>
<evidence type="ECO:0000313" key="2">
    <source>
        <dbReference type="Proteomes" id="UP001237642"/>
    </source>
</evidence>
<proteinExistence type="predicted"/>
<protein>
    <submittedName>
        <fullName evidence="1">Uncharacterized protein</fullName>
    </submittedName>
</protein>
<evidence type="ECO:0000313" key="1">
    <source>
        <dbReference type="EMBL" id="KAK1375955.1"/>
    </source>
</evidence>
<dbReference type="GO" id="GO:0009738">
    <property type="term" value="P:abscisic acid-activated signaling pathway"/>
    <property type="evidence" value="ECO:0007669"/>
    <property type="project" value="InterPro"/>
</dbReference>
<dbReference type="Proteomes" id="UP001237642">
    <property type="component" value="Unassembled WGS sequence"/>
</dbReference>
<dbReference type="InterPro" id="IPR029021">
    <property type="entry name" value="Prot-tyrosine_phosphatase-like"/>
</dbReference>
<comment type="caution">
    <text evidence="1">The sequence shown here is derived from an EMBL/GenBank/DDBJ whole genome shotgun (WGS) entry which is preliminary data.</text>
</comment>
<dbReference type="AlphaFoldDB" id="A0AAD8I1N4"/>
<dbReference type="GO" id="GO:0033549">
    <property type="term" value="F:MAP kinase phosphatase activity"/>
    <property type="evidence" value="ECO:0007669"/>
    <property type="project" value="InterPro"/>
</dbReference>
<dbReference type="GO" id="GO:0009734">
    <property type="term" value="P:auxin-activated signaling pathway"/>
    <property type="evidence" value="ECO:0007669"/>
    <property type="project" value="InterPro"/>
</dbReference>
<keyword evidence="2" id="KW-1185">Reference proteome</keyword>
<name>A0AAD8I1N4_9APIA</name>
<reference evidence="1" key="2">
    <citation type="submission" date="2023-05" db="EMBL/GenBank/DDBJ databases">
        <authorList>
            <person name="Schelkunov M.I."/>
        </authorList>
    </citation>
    <scope>NUCLEOTIDE SEQUENCE</scope>
    <source>
        <strain evidence="1">Hsosn_3</strain>
        <tissue evidence="1">Leaf</tissue>
    </source>
</reference>
<dbReference type="PANTHER" id="PTHR47244">
    <property type="entry name" value="PROTEIN-TYROSINE-PHOSPHATASE IBR5"/>
    <property type="match status" value="1"/>
</dbReference>